<evidence type="ECO:0000259" key="2">
    <source>
        <dbReference type="PROSITE" id="PS51833"/>
    </source>
</evidence>
<proteinExistence type="predicted"/>
<dbReference type="Proteomes" id="UP000244441">
    <property type="component" value="Chromosome"/>
</dbReference>
<reference evidence="3 4" key="1">
    <citation type="submission" date="2018-01" db="EMBL/GenBank/DDBJ databases">
        <title>Genome sequence of a Cantenovulum-like bacteria.</title>
        <authorList>
            <person name="Tan W.R."/>
            <person name="Lau N.-S."/>
            <person name="Go F."/>
            <person name="Amirul A.-A.A."/>
        </authorList>
    </citation>
    <scope>NUCLEOTIDE SEQUENCE [LARGE SCALE GENOMIC DNA]</scope>
    <source>
        <strain evidence="3 4">CCB-QB4</strain>
    </source>
</reference>
<dbReference type="InterPro" id="IPR013976">
    <property type="entry name" value="HDOD"/>
</dbReference>
<evidence type="ECO:0000313" key="4">
    <source>
        <dbReference type="Proteomes" id="UP000244441"/>
    </source>
</evidence>
<name>A0A2S0VXG7_9ALTE</name>
<dbReference type="OrthoDB" id="9804751at2"/>
<dbReference type="SUPFAM" id="SSF109604">
    <property type="entry name" value="HD-domain/PDEase-like"/>
    <property type="match status" value="1"/>
</dbReference>
<organism evidence="3 4">
    <name type="scientific">Saccharobesus litoralis</name>
    <dbReference type="NCBI Taxonomy" id="2172099"/>
    <lineage>
        <taxon>Bacteria</taxon>
        <taxon>Pseudomonadati</taxon>
        <taxon>Pseudomonadota</taxon>
        <taxon>Gammaproteobacteria</taxon>
        <taxon>Alteromonadales</taxon>
        <taxon>Alteromonadaceae</taxon>
        <taxon>Saccharobesus</taxon>
    </lineage>
</organism>
<dbReference type="Pfam" id="PF00563">
    <property type="entry name" value="EAL"/>
    <property type="match status" value="1"/>
</dbReference>
<evidence type="ECO:0000313" key="3">
    <source>
        <dbReference type="EMBL" id="AWB68919.1"/>
    </source>
</evidence>
<dbReference type="PANTHER" id="PTHR33525:SF4">
    <property type="entry name" value="CYCLIC DI-GMP PHOSPHODIESTERASE CDGJ"/>
    <property type="match status" value="1"/>
</dbReference>
<dbReference type="PANTHER" id="PTHR33525">
    <property type="match status" value="1"/>
</dbReference>
<evidence type="ECO:0000259" key="1">
    <source>
        <dbReference type="PROSITE" id="PS50883"/>
    </source>
</evidence>
<keyword evidence="4" id="KW-1185">Reference proteome</keyword>
<accession>A0A2S0VXG7</accession>
<dbReference type="Gene3D" id="1.10.3210.10">
    <property type="entry name" value="Hypothetical protein af1432"/>
    <property type="match status" value="1"/>
</dbReference>
<dbReference type="Pfam" id="PF08668">
    <property type="entry name" value="HDOD"/>
    <property type="match status" value="1"/>
</dbReference>
<sequence length="371" mass="42347">MCDETATSKLLSQNHLTQDLDEVTQGKKAFINFTSETLIERFPRSLDPKLIVIEILERADASAKLLFNIKKLKQQGYTLALDDHDFDPKWQRFYPYIDIIKVDIQDFNVLQIAKFIKNLPQQNFTLLAERIETHEEFERFKMMGFSLFQGFYFSKPELVKGKDLASNKLSLLQLLASASQPDINIKDISQIVERDVALSYKLLRFVNSSGFAHQQKISSLKQALAYIGETELRKFISLLAMADLNDDKSNELLNMSMIRARFCDLVAQKSQGKVSTQSAFLTGMFSLVDAMLDQKMDSILAKIPILDEIKSALTERKGRLAACLHLTQHIEQGHWEQAEALSIKLGLNMQTTNEIFLASIKWADTLQLQQE</sequence>
<keyword evidence="3" id="KW-0418">Kinase</keyword>
<protein>
    <submittedName>
        <fullName evidence="3">Histidine kinase</fullName>
    </submittedName>
</protein>
<dbReference type="PROSITE" id="PS50883">
    <property type="entry name" value="EAL"/>
    <property type="match status" value="1"/>
</dbReference>
<dbReference type="InterPro" id="IPR001633">
    <property type="entry name" value="EAL_dom"/>
</dbReference>
<dbReference type="InterPro" id="IPR052340">
    <property type="entry name" value="RNase_Y/CdgJ"/>
</dbReference>
<gene>
    <name evidence="3" type="ORF">C2869_04605</name>
</gene>
<dbReference type="EMBL" id="CP026604">
    <property type="protein sequence ID" value="AWB68919.1"/>
    <property type="molecule type" value="Genomic_DNA"/>
</dbReference>
<keyword evidence="3" id="KW-0808">Transferase</keyword>
<feature type="domain" description="HDOD" evidence="2">
    <location>
        <begin position="164"/>
        <end position="351"/>
    </location>
</feature>
<dbReference type="InterPro" id="IPR014408">
    <property type="entry name" value="dGMP_Pdiesterase_EAL/HD-GYP"/>
</dbReference>
<dbReference type="Gene3D" id="3.20.20.450">
    <property type="entry name" value="EAL domain"/>
    <property type="match status" value="1"/>
</dbReference>
<dbReference type="SUPFAM" id="SSF141868">
    <property type="entry name" value="EAL domain-like"/>
    <property type="match status" value="1"/>
</dbReference>
<dbReference type="KEGG" id="cate:C2869_04605"/>
<dbReference type="PROSITE" id="PS51833">
    <property type="entry name" value="HDOD"/>
    <property type="match status" value="1"/>
</dbReference>
<dbReference type="AlphaFoldDB" id="A0A2S0VXG7"/>
<feature type="domain" description="EAL" evidence="1">
    <location>
        <begin position="1"/>
        <end position="170"/>
    </location>
</feature>
<dbReference type="PIRSF" id="PIRSF003180">
    <property type="entry name" value="DiGMPpdiest_YuxH"/>
    <property type="match status" value="1"/>
</dbReference>
<dbReference type="InterPro" id="IPR035919">
    <property type="entry name" value="EAL_sf"/>
</dbReference>
<dbReference type="GO" id="GO:0016301">
    <property type="term" value="F:kinase activity"/>
    <property type="evidence" value="ECO:0007669"/>
    <property type="project" value="UniProtKB-KW"/>
</dbReference>